<name>A0ABX8UF70_9BURK</name>
<evidence type="ECO:0000256" key="1">
    <source>
        <dbReference type="SAM" id="Phobius"/>
    </source>
</evidence>
<dbReference type="EMBL" id="CP080095">
    <property type="protein sequence ID" value="QYD67021.1"/>
    <property type="molecule type" value="Genomic_DNA"/>
</dbReference>
<dbReference type="PANTHER" id="PTHR34989">
    <property type="entry name" value="PROTEIN HDED"/>
    <property type="match status" value="1"/>
</dbReference>
<reference evidence="2 3" key="1">
    <citation type="submission" date="2021-07" db="EMBL/GenBank/DDBJ databases">
        <title>Paraburkholderia edwinii protects Aspergillus sp. from phenazines by acting as a toxin sponge.</title>
        <authorList>
            <person name="Dahlstrom K.M."/>
            <person name="Newman D.K."/>
        </authorList>
    </citation>
    <scope>NUCLEOTIDE SEQUENCE [LARGE SCALE GENOMIC DNA]</scope>
    <source>
        <strain evidence="2 3">Pe01</strain>
    </source>
</reference>
<feature type="transmembrane region" description="Helical" evidence="1">
    <location>
        <begin position="12"/>
        <end position="32"/>
    </location>
</feature>
<sequence>MHDLLGHAWWMLALRGAAGFVFGALALVLPGLTLTFLVALYAAYAIISGISAISGAIRHRHDTSGWWAPLLLGLFSVVAGGIAIFLPAITALVLVIVMGVNAIATGVFDLITVFRLRGRVRRAWLLFATGVISLVFGVLVIAWPGAGALALVWMIGVYAIFSGALLLVLGLSARGWLRDGLTGHPSTG</sequence>
<keyword evidence="1" id="KW-0812">Transmembrane</keyword>
<dbReference type="RefSeq" id="WP_219796015.1">
    <property type="nucleotide sequence ID" value="NZ_CP080095.1"/>
</dbReference>
<keyword evidence="1" id="KW-0472">Membrane</keyword>
<keyword evidence="1" id="KW-1133">Transmembrane helix</keyword>
<feature type="transmembrane region" description="Helical" evidence="1">
    <location>
        <begin position="38"/>
        <end position="57"/>
    </location>
</feature>
<feature type="transmembrane region" description="Helical" evidence="1">
    <location>
        <begin position="66"/>
        <end position="86"/>
    </location>
</feature>
<accession>A0ABX8UF70</accession>
<dbReference type="PANTHER" id="PTHR34989:SF1">
    <property type="entry name" value="PROTEIN HDED"/>
    <property type="match status" value="1"/>
</dbReference>
<evidence type="ECO:0000313" key="3">
    <source>
        <dbReference type="Proteomes" id="UP000826462"/>
    </source>
</evidence>
<dbReference type="Pfam" id="PF03729">
    <property type="entry name" value="DUF308"/>
    <property type="match status" value="1"/>
</dbReference>
<keyword evidence="3" id="KW-1185">Reference proteome</keyword>
<organism evidence="2 3">
    <name type="scientific">Paraburkholderia edwinii</name>
    <dbReference type="NCBI Taxonomy" id="2861782"/>
    <lineage>
        <taxon>Bacteria</taxon>
        <taxon>Pseudomonadati</taxon>
        <taxon>Pseudomonadota</taxon>
        <taxon>Betaproteobacteria</taxon>
        <taxon>Burkholderiales</taxon>
        <taxon>Burkholderiaceae</taxon>
        <taxon>Paraburkholderia</taxon>
    </lineage>
</organism>
<dbReference type="InterPro" id="IPR052712">
    <property type="entry name" value="Acid_resist_chaperone_HdeD"/>
</dbReference>
<feature type="transmembrane region" description="Helical" evidence="1">
    <location>
        <begin position="123"/>
        <end position="144"/>
    </location>
</feature>
<proteinExistence type="predicted"/>
<dbReference type="Proteomes" id="UP000826462">
    <property type="component" value="Chromosome 1"/>
</dbReference>
<protein>
    <submittedName>
        <fullName evidence="2">HdeD family acid-resistance protein</fullName>
    </submittedName>
</protein>
<feature type="transmembrane region" description="Helical" evidence="1">
    <location>
        <begin position="150"/>
        <end position="171"/>
    </location>
</feature>
<dbReference type="InterPro" id="IPR005325">
    <property type="entry name" value="DUF308_memb"/>
</dbReference>
<feature type="transmembrane region" description="Helical" evidence="1">
    <location>
        <begin position="92"/>
        <end position="111"/>
    </location>
</feature>
<evidence type="ECO:0000313" key="2">
    <source>
        <dbReference type="EMBL" id="QYD67021.1"/>
    </source>
</evidence>
<gene>
    <name evidence="2" type="ORF">KZJ38_11400</name>
</gene>